<dbReference type="KEGG" id="pce:PECL_753"/>
<reference evidence="2 3" key="1">
    <citation type="journal article" date="2012" name="J. Bacteriol.">
        <title>Complete Genome Sequence of the Beer Spoilage Organism Pediococcus claussenii ATCC BAA-344T.</title>
        <authorList>
            <person name="Pittet V."/>
            <person name="Abegunde T."/>
            <person name="Marfleet T."/>
            <person name="Haakensen M."/>
            <person name="Morrow K."/>
            <person name="Jayaprakash T."/>
            <person name="Schroeder K."/>
            <person name="Trost B."/>
            <person name="Byrns S."/>
            <person name="Bergsveinson J."/>
            <person name="Kusalik A."/>
            <person name="Ziola B."/>
        </authorList>
    </citation>
    <scope>NUCLEOTIDE SEQUENCE [LARGE SCALE GENOMIC DNA]</scope>
    <source>
        <strain evidence="2 3">ATCC BAA-344</strain>
    </source>
</reference>
<keyword evidence="2" id="KW-0808">Transferase</keyword>
<name>G8PCQ9_PEDCP</name>
<dbReference type="RefSeq" id="WP_014215241.1">
    <property type="nucleotide sequence ID" value="NC_016605.1"/>
</dbReference>
<dbReference type="SUPFAM" id="SSF53335">
    <property type="entry name" value="S-adenosyl-L-methionine-dependent methyltransferases"/>
    <property type="match status" value="1"/>
</dbReference>
<dbReference type="Gene3D" id="3.40.50.150">
    <property type="entry name" value="Vaccinia Virus protein VP39"/>
    <property type="match status" value="1"/>
</dbReference>
<dbReference type="PIRSF" id="PIRSF026567">
    <property type="entry name" value="Adenine_mtase_bact_prd"/>
    <property type="match status" value="1"/>
</dbReference>
<dbReference type="eggNOG" id="COG0827">
    <property type="taxonomic scope" value="Bacteria"/>
</dbReference>
<protein>
    <submittedName>
        <fullName evidence="2">N-6 DNA Methylase family protein</fullName>
    </submittedName>
</protein>
<keyword evidence="2" id="KW-0489">Methyltransferase</keyword>
<dbReference type="PANTHER" id="PTHR41313:SF1">
    <property type="entry name" value="DNA METHYLASE ADENINE-SPECIFIC DOMAIN-CONTAINING PROTEIN"/>
    <property type="match status" value="1"/>
</dbReference>
<dbReference type="GO" id="GO:0032259">
    <property type="term" value="P:methylation"/>
    <property type="evidence" value="ECO:0007669"/>
    <property type="project" value="UniProtKB-KW"/>
</dbReference>
<dbReference type="AlphaFoldDB" id="G8PCQ9"/>
<proteinExistence type="predicted"/>
<dbReference type="HOGENOM" id="CLU_073534_0_0_9"/>
<dbReference type="Gene3D" id="1.10.150.470">
    <property type="match status" value="1"/>
</dbReference>
<dbReference type="PATRIC" id="fig|701521.8.peg.722"/>
<dbReference type="Pfam" id="PF21106">
    <property type="entry name" value="YtxK_like"/>
    <property type="match status" value="1"/>
</dbReference>
<dbReference type="GO" id="GO:0003677">
    <property type="term" value="F:DNA binding"/>
    <property type="evidence" value="ECO:0007669"/>
    <property type="project" value="InterPro"/>
</dbReference>
<accession>G8PCQ9</accession>
<organism evidence="2 3">
    <name type="scientific">Pediococcus claussenii (strain ATCC BAA-344 / DSM 14800 / JCM 18046 / KCTC 3811 / LMG 21948 / P06)</name>
    <dbReference type="NCBI Taxonomy" id="701521"/>
    <lineage>
        <taxon>Bacteria</taxon>
        <taxon>Bacillati</taxon>
        <taxon>Bacillota</taxon>
        <taxon>Bacilli</taxon>
        <taxon>Lactobacillales</taxon>
        <taxon>Lactobacillaceae</taxon>
        <taxon>Pediococcus</taxon>
    </lineage>
</organism>
<dbReference type="InterPro" id="IPR052933">
    <property type="entry name" value="DNA_Protect_Modify"/>
</dbReference>
<evidence type="ECO:0000313" key="3">
    <source>
        <dbReference type="Proteomes" id="UP000005444"/>
    </source>
</evidence>
<feature type="domain" description="YtxK-like N-terminal helical" evidence="1">
    <location>
        <begin position="7"/>
        <end position="86"/>
    </location>
</feature>
<evidence type="ECO:0000259" key="1">
    <source>
        <dbReference type="Pfam" id="PF21106"/>
    </source>
</evidence>
<keyword evidence="3" id="KW-1185">Reference proteome</keyword>
<dbReference type="InterPro" id="IPR016843">
    <property type="entry name" value="S-AdoMet-dep_Ade-MeTrfase_prd"/>
</dbReference>
<dbReference type="Proteomes" id="UP000005444">
    <property type="component" value="Chromosome"/>
</dbReference>
<dbReference type="STRING" id="701521.PECL_753"/>
<sequence length="333" mass="37462">MDTEKIEKLFNVFEKSISILQKELDIEYLDALVETGDNLYTGEVQVIDNQPNAEAVRALDKLYSKVKLSEYKSAEIRETIQLVLIRATQEEKIQANHQFTPDAIGMIFNALIDGLDLDLQDAKLADLSVGTGNLIETILDHLASKKVSGIGVDNDDTMLSVASMSASLEGVELDLIHQDAIEEIEIGKVPLIVSDLPVGYYPIDDKAKQFATHDKKEHSFVHHLLIEQSMNVLEDSGIGIFLVPSNLFQTNQGQHLLAYFHDSVYLQAMLNLPLKIFKEQSARKSILILQKVGGSAKQANPVLLGDLPEFNQRKEMQKFLRDYEIWAHQNIYR</sequence>
<dbReference type="InterPro" id="IPR048375">
    <property type="entry name" value="YtxK-like_N"/>
</dbReference>
<evidence type="ECO:0000313" key="2">
    <source>
        <dbReference type="EMBL" id="AEV95044.1"/>
    </source>
</evidence>
<dbReference type="EMBL" id="CP003137">
    <property type="protein sequence ID" value="AEV95044.1"/>
    <property type="molecule type" value="Genomic_DNA"/>
</dbReference>
<dbReference type="GO" id="GO:0008170">
    <property type="term" value="F:N-methyltransferase activity"/>
    <property type="evidence" value="ECO:0007669"/>
    <property type="project" value="InterPro"/>
</dbReference>
<dbReference type="InterPro" id="IPR029063">
    <property type="entry name" value="SAM-dependent_MTases_sf"/>
</dbReference>
<gene>
    <name evidence="2" type="ordered locus">PECL_753</name>
</gene>
<dbReference type="PANTHER" id="PTHR41313">
    <property type="entry name" value="ADENINE-SPECIFIC METHYLTRANSFERASE"/>
    <property type="match status" value="1"/>
</dbReference>